<evidence type="ECO:0000259" key="3">
    <source>
        <dbReference type="PROSITE" id="PS50106"/>
    </source>
</evidence>
<gene>
    <name evidence="5" type="primary">LOC114244440</name>
</gene>
<dbReference type="RefSeq" id="XP_028032052.1">
    <property type="nucleotide sequence ID" value="XM_028176251.1"/>
</dbReference>
<dbReference type="CTD" id="39148"/>
<dbReference type="SMART" id="SM00228">
    <property type="entry name" value="PDZ"/>
    <property type="match status" value="1"/>
</dbReference>
<feature type="region of interest" description="Disordered" evidence="2">
    <location>
        <begin position="817"/>
        <end position="858"/>
    </location>
</feature>
<dbReference type="GeneID" id="114244440"/>
<dbReference type="AlphaFoldDB" id="A0A6J2JSX6"/>
<dbReference type="OrthoDB" id="666972at2759"/>
<dbReference type="Gene3D" id="2.30.42.10">
    <property type="match status" value="1"/>
</dbReference>
<proteinExistence type="predicted"/>
<evidence type="ECO:0000256" key="2">
    <source>
        <dbReference type="SAM" id="MobiDB-lite"/>
    </source>
</evidence>
<feature type="region of interest" description="Disordered" evidence="2">
    <location>
        <begin position="90"/>
        <end position="114"/>
    </location>
</feature>
<dbReference type="Pfam" id="PF00595">
    <property type="entry name" value="PDZ"/>
    <property type="match status" value="1"/>
</dbReference>
<dbReference type="PROSITE" id="PS50106">
    <property type="entry name" value="PDZ"/>
    <property type="match status" value="1"/>
</dbReference>
<keyword evidence="1" id="KW-0175">Coiled coil</keyword>
<accession>A0A6J2JSX6</accession>
<protein>
    <submittedName>
        <fullName evidence="5">Titin</fullName>
    </submittedName>
</protein>
<dbReference type="KEGG" id="bman:114244440"/>
<organism evidence="4 5">
    <name type="scientific">Bombyx mandarina</name>
    <name type="common">Wild silk moth</name>
    <name type="synonym">Wild silkworm</name>
    <dbReference type="NCBI Taxonomy" id="7092"/>
    <lineage>
        <taxon>Eukaryota</taxon>
        <taxon>Metazoa</taxon>
        <taxon>Ecdysozoa</taxon>
        <taxon>Arthropoda</taxon>
        <taxon>Hexapoda</taxon>
        <taxon>Insecta</taxon>
        <taxon>Pterygota</taxon>
        <taxon>Neoptera</taxon>
        <taxon>Endopterygota</taxon>
        <taxon>Lepidoptera</taxon>
        <taxon>Glossata</taxon>
        <taxon>Ditrysia</taxon>
        <taxon>Bombycoidea</taxon>
        <taxon>Bombycidae</taxon>
        <taxon>Bombycinae</taxon>
        <taxon>Bombyx</taxon>
    </lineage>
</organism>
<feature type="coiled-coil region" evidence="1">
    <location>
        <begin position="184"/>
        <end position="211"/>
    </location>
</feature>
<evidence type="ECO:0000313" key="4">
    <source>
        <dbReference type="Proteomes" id="UP000504629"/>
    </source>
</evidence>
<dbReference type="InterPro" id="IPR036034">
    <property type="entry name" value="PDZ_sf"/>
</dbReference>
<dbReference type="InterPro" id="IPR001478">
    <property type="entry name" value="PDZ"/>
</dbReference>
<evidence type="ECO:0000313" key="5">
    <source>
        <dbReference type="RefSeq" id="XP_028032052.1"/>
    </source>
</evidence>
<dbReference type="SUPFAM" id="SSF50156">
    <property type="entry name" value="PDZ domain-like"/>
    <property type="match status" value="1"/>
</dbReference>
<dbReference type="CDD" id="cd00136">
    <property type="entry name" value="PDZ_canonical"/>
    <property type="match status" value="1"/>
</dbReference>
<name>A0A6J2JSX6_BOMMA</name>
<sequence length="961" mass="108488">MELVVHLERGGHEDWGLEISRPSEDAPIEVIKVVPGSAADMCSLKVGDVVMKMNGIPTAGLPLDSARHAIEEATSLDFFVRRGLYDPVLDDQEPLLESPPPADFDRQSEPTEDEIREIERKSSLLASAIDETIKSIEEYKECVGMETRTEVTEVKEHSSSKTSESRTIKGILVNGNNRRSEKSKVDISNDVKETKTEVSKIEDENKNVIVNEVNTLKDQDEEIVSNAVEVQENMTATESNNSKTDKNTSEVCVINSNNNEERIVVSKEHAAEKAVTNIDKIDAVANKEQEIHEKINVNENLEVSNFMATLPGKDIAEKQAATNEVLVSIAEATPQAIKQNSANPAGHIEAADANAKQITDDNAKIDYLEFVKPVKFDPEECRSQRTTPAPPDIEELLRPHSEPKVFITDEGEPLGTIQGIVDGLEQAVVDEDLAKELGKPGMSEEKIAELISGEAEMLREAHVMGLSRVLNSHIHRADDSVDFKKIKPMIDSLKDSEVLKVLNEEEERKALEKKKKEEKRWTTFLQKPKRPVPGTRLGHPGHVEETEADVEPYRVKIVKQPKPKVAPDYKPEDFDTGPLPWEQRAVVDASLPPVQPEEPILIPEEAPEFVEAVDPLPETEVPDLEETGIPLPEPVVEDAPSPIVPVEELPPEAEPSEELVLDQEEETEKIAVDMEENRIAEELMRNVQNLVDPNAPLEKQLVQMRAQLAALAQLPCVIQQTLEQVTKQLMQVSHQEEQRCQEEQKMQYEYEEVQELQQESSKDKEPSQVGIEEMLPVIQEEVLTPVEATLTREELEMMKKEEQEMIEEQLRIEKQKKAQELEHQSRQVRQHPTPRVGKPKPKFGPLNPEDRPVVLPGGKRWRGPRDVYNERAIEETLNAQLEVIRGKAMGINFMKYEKPPVSLDHLQHSEVYKLIHDEEQTPLRRVELLTPVIAEEDYRERCRSRTPNIINHAKIPQQLQP</sequence>
<keyword evidence="4" id="KW-1185">Reference proteome</keyword>
<dbReference type="Proteomes" id="UP000504629">
    <property type="component" value="Unplaced"/>
</dbReference>
<evidence type="ECO:0000256" key="1">
    <source>
        <dbReference type="SAM" id="Coils"/>
    </source>
</evidence>
<reference evidence="5" key="1">
    <citation type="submission" date="2025-08" db="UniProtKB">
        <authorList>
            <consortium name="RefSeq"/>
        </authorList>
    </citation>
    <scope>IDENTIFICATION</scope>
    <source>
        <tissue evidence="5">Silk gland</tissue>
    </source>
</reference>
<feature type="domain" description="PDZ" evidence="3">
    <location>
        <begin position="4"/>
        <end position="73"/>
    </location>
</feature>